<proteinExistence type="predicted"/>
<name>A0ABR9TAS8_9SPHI</name>
<gene>
    <name evidence="1" type="ORF">C4F40_15620</name>
</gene>
<dbReference type="EMBL" id="PSKQ01000023">
    <property type="protein sequence ID" value="MBE8722157.1"/>
    <property type="molecule type" value="Genomic_DNA"/>
</dbReference>
<evidence type="ECO:0000313" key="1">
    <source>
        <dbReference type="EMBL" id="MBE8722157.1"/>
    </source>
</evidence>
<evidence type="ECO:0000313" key="2">
    <source>
        <dbReference type="Proteomes" id="UP000618319"/>
    </source>
</evidence>
<organism evidence="1 2">
    <name type="scientific">Sphingobacterium pedocola</name>
    <dbReference type="NCBI Taxonomy" id="2082722"/>
    <lineage>
        <taxon>Bacteria</taxon>
        <taxon>Pseudomonadati</taxon>
        <taxon>Bacteroidota</taxon>
        <taxon>Sphingobacteriia</taxon>
        <taxon>Sphingobacteriales</taxon>
        <taxon>Sphingobacteriaceae</taxon>
        <taxon>Sphingobacterium</taxon>
    </lineage>
</organism>
<comment type="caution">
    <text evidence="1">The sequence shown here is derived from an EMBL/GenBank/DDBJ whole genome shotgun (WGS) entry which is preliminary data.</text>
</comment>
<accession>A0ABR9TAS8</accession>
<sequence>MVKTFKNFDKGALVALAVAGFFAISWTNAAYKLGPQWYQVTESGTDPDPEKNQHIVGLYPGGTPTNPCDETSGEICAIQLDFNPEETDMPSTVSEAKNLAEVTVGSSRFSQEN</sequence>
<dbReference type="Proteomes" id="UP000618319">
    <property type="component" value="Unassembled WGS sequence"/>
</dbReference>
<dbReference type="RefSeq" id="WP_196940076.1">
    <property type="nucleotide sequence ID" value="NZ_MU158690.1"/>
</dbReference>
<protein>
    <submittedName>
        <fullName evidence="1">Uncharacterized protein</fullName>
    </submittedName>
</protein>
<keyword evidence="2" id="KW-1185">Reference proteome</keyword>
<reference evidence="1 2" key="1">
    <citation type="submission" date="2018-02" db="EMBL/GenBank/DDBJ databases">
        <title>Sphingobacterium KA21.</title>
        <authorList>
            <person name="Vasarhelyi B.M."/>
            <person name="Deshmukh S."/>
            <person name="Balint B."/>
            <person name="Kukolya J."/>
        </authorList>
    </citation>
    <scope>NUCLEOTIDE SEQUENCE [LARGE SCALE GENOMIC DNA]</scope>
    <source>
        <strain evidence="1 2">Ka21</strain>
    </source>
</reference>